<evidence type="ECO:0000313" key="3">
    <source>
        <dbReference type="Proteomes" id="UP000076722"/>
    </source>
</evidence>
<evidence type="ECO:0000256" key="1">
    <source>
        <dbReference type="SAM" id="MobiDB-lite"/>
    </source>
</evidence>
<gene>
    <name evidence="2" type="ORF">SISNIDRAFT_484112</name>
</gene>
<evidence type="ECO:0000313" key="2">
    <source>
        <dbReference type="EMBL" id="KZS95247.1"/>
    </source>
</evidence>
<dbReference type="OrthoDB" id="3266451at2759"/>
<keyword evidence="3" id="KW-1185">Reference proteome</keyword>
<sequence length="595" mass="67858">MDAASKNLSLDALFNLNGFEAKLTDGLEQRLLTCHTSAGKMSAIDQTEQSITRMVPIYLVTAITEMQKKTVPDLRRKRNMHAPVGRLCDELISRILEYCVHDECQHKKLSWNYTREDHDTKAHYRLYVPSAFSICTKWRFVAINTPSLWTKVSLPANQELFQLFRHRSRNMPLEVILRCAAETEDRSITNADDIREIAPRISILKIMAASEAEQQMDVEEFLKTRVGQHELSSLSTLTVFVETWDDDDYAFNLNAPAIHTLIAYNSQLCCPFVRLDCIINLSCTSWSAAAAEILDFLNAMPNLEKCSIWNYPDETPTETPVSAREVHLPKLEKLCIRNVDATEVIRLFSHLILSLHPELELRMLEVWGEPLIEDFFHFVGPYMASCNSLEIAQPDALKPDSFETEVEIPYLYKTYRGEGLRLTLLSEVGRRFEFDWIDWSVPAGDSGLQMLDILASYPSVLTRLDLEQKLPPVTNLIKALSLWSQIARIRVRVDEHDFENLLTALEDIPDIICPVLSILDCREVKFSSERMESFLGFRKDKGVPIHELVMTRGCVEGRTDDLVRQVSKLSLVEPEGSEDVEESGEPELDDEAGEV</sequence>
<name>A0A164WPW5_9AGAM</name>
<dbReference type="EMBL" id="KV419402">
    <property type="protein sequence ID" value="KZS95247.1"/>
    <property type="molecule type" value="Genomic_DNA"/>
</dbReference>
<dbReference type="Proteomes" id="UP000076722">
    <property type="component" value="Unassembled WGS sequence"/>
</dbReference>
<reference evidence="2 3" key="1">
    <citation type="journal article" date="2016" name="Mol. Biol. Evol.">
        <title>Comparative Genomics of Early-Diverging Mushroom-Forming Fungi Provides Insights into the Origins of Lignocellulose Decay Capabilities.</title>
        <authorList>
            <person name="Nagy L.G."/>
            <person name="Riley R."/>
            <person name="Tritt A."/>
            <person name="Adam C."/>
            <person name="Daum C."/>
            <person name="Floudas D."/>
            <person name="Sun H."/>
            <person name="Yadav J.S."/>
            <person name="Pangilinan J."/>
            <person name="Larsson K.H."/>
            <person name="Matsuura K."/>
            <person name="Barry K."/>
            <person name="Labutti K."/>
            <person name="Kuo R."/>
            <person name="Ohm R.A."/>
            <person name="Bhattacharya S.S."/>
            <person name="Shirouzu T."/>
            <person name="Yoshinaga Y."/>
            <person name="Martin F.M."/>
            <person name="Grigoriev I.V."/>
            <person name="Hibbett D.S."/>
        </authorList>
    </citation>
    <scope>NUCLEOTIDE SEQUENCE [LARGE SCALE GENOMIC DNA]</scope>
    <source>
        <strain evidence="2 3">HHB9708</strain>
    </source>
</reference>
<proteinExistence type="predicted"/>
<protein>
    <recommendedName>
        <fullName evidence="4">F-box domain-containing protein</fullName>
    </recommendedName>
</protein>
<feature type="compositionally biased region" description="Acidic residues" evidence="1">
    <location>
        <begin position="575"/>
        <end position="595"/>
    </location>
</feature>
<feature type="region of interest" description="Disordered" evidence="1">
    <location>
        <begin position="572"/>
        <end position="595"/>
    </location>
</feature>
<dbReference type="STRING" id="1314777.A0A164WPW5"/>
<accession>A0A164WPW5</accession>
<dbReference type="AlphaFoldDB" id="A0A164WPW5"/>
<organism evidence="2 3">
    <name type="scientific">Sistotremastrum niveocremeum HHB9708</name>
    <dbReference type="NCBI Taxonomy" id="1314777"/>
    <lineage>
        <taxon>Eukaryota</taxon>
        <taxon>Fungi</taxon>
        <taxon>Dikarya</taxon>
        <taxon>Basidiomycota</taxon>
        <taxon>Agaricomycotina</taxon>
        <taxon>Agaricomycetes</taxon>
        <taxon>Sistotremastrales</taxon>
        <taxon>Sistotremastraceae</taxon>
        <taxon>Sertulicium</taxon>
        <taxon>Sertulicium niveocremeum</taxon>
    </lineage>
</organism>
<evidence type="ECO:0008006" key="4">
    <source>
        <dbReference type="Google" id="ProtNLM"/>
    </source>
</evidence>